<dbReference type="SFLD" id="SFLDS00003">
    <property type="entry name" value="Haloacid_Dehalogenase"/>
    <property type="match status" value="1"/>
</dbReference>
<dbReference type="SUPFAM" id="SSF56784">
    <property type="entry name" value="HAD-like"/>
    <property type="match status" value="1"/>
</dbReference>
<dbReference type="EMBL" id="JACHHJ010000005">
    <property type="protein sequence ID" value="MBB6451125.1"/>
    <property type="molecule type" value="Genomic_DNA"/>
</dbReference>
<proteinExistence type="predicted"/>
<dbReference type="RefSeq" id="WP_184405202.1">
    <property type="nucleotide sequence ID" value="NZ_JACHHJ010000005.1"/>
</dbReference>
<comment type="caution">
    <text evidence="1">The sequence shown here is derived from an EMBL/GenBank/DDBJ whole genome shotgun (WGS) entry which is preliminary data.</text>
</comment>
<evidence type="ECO:0000313" key="2">
    <source>
        <dbReference type="Proteomes" id="UP000568839"/>
    </source>
</evidence>
<dbReference type="Pfam" id="PF13419">
    <property type="entry name" value="HAD_2"/>
    <property type="match status" value="1"/>
</dbReference>
<dbReference type="InterPro" id="IPR023198">
    <property type="entry name" value="PGP-like_dom2"/>
</dbReference>
<dbReference type="Gene3D" id="3.40.50.1000">
    <property type="entry name" value="HAD superfamily/HAD-like"/>
    <property type="match status" value="1"/>
</dbReference>
<dbReference type="SFLD" id="SFLDG01135">
    <property type="entry name" value="C1.5.6:_HAD__Beta-PGM__Phospha"/>
    <property type="match status" value="1"/>
</dbReference>
<dbReference type="GO" id="GO:0006281">
    <property type="term" value="P:DNA repair"/>
    <property type="evidence" value="ECO:0007669"/>
    <property type="project" value="TreeGrafter"/>
</dbReference>
<name>A0A841Q0Y4_9BACL</name>
<dbReference type="GO" id="GO:0008967">
    <property type="term" value="F:phosphoglycolate phosphatase activity"/>
    <property type="evidence" value="ECO:0007669"/>
    <property type="project" value="TreeGrafter"/>
</dbReference>
<keyword evidence="1" id="KW-0378">Hydrolase</keyword>
<gene>
    <name evidence="1" type="ORF">HNR44_003119</name>
</gene>
<sequence>MYKTIIFDIDGTLIDTEETMIRSLQLALQEVTQQHYDREDLSFILGIPGDTAVKKLQLPDEVTEKEVRARWSEKIKHHAHFMRVFPGIEELLEKLQEKGLTLGVVTSKTQHEYQHDFKPFGLTRFFTHYVCSDDTRKHKPDAEPLIHFLNKSESKAEEALYIGDTIYDEQCAHTAGIDFALAGWGAVNPENHHPEFSFNQPAEMKRWAESSK</sequence>
<dbReference type="PANTHER" id="PTHR43434">
    <property type="entry name" value="PHOSPHOGLYCOLATE PHOSPHATASE"/>
    <property type="match status" value="1"/>
</dbReference>
<dbReference type="InterPro" id="IPR023214">
    <property type="entry name" value="HAD_sf"/>
</dbReference>
<dbReference type="Gene3D" id="1.10.150.240">
    <property type="entry name" value="Putative phosphatase, domain 2"/>
    <property type="match status" value="1"/>
</dbReference>
<dbReference type="NCBIfam" id="TIGR01549">
    <property type="entry name" value="HAD-SF-IA-v1"/>
    <property type="match status" value="1"/>
</dbReference>
<dbReference type="AlphaFoldDB" id="A0A841Q0Y4"/>
<reference evidence="1 2" key="1">
    <citation type="submission" date="2020-08" db="EMBL/GenBank/DDBJ databases">
        <title>Genomic Encyclopedia of Type Strains, Phase IV (KMG-IV): sequencing the most valuable type-strain genomes for metagenomic binning, comparative biology and taxonomic classification.</title>
        <authorList>
            <person name="Goeker M."/>
        </authorList>
    </citation>
    <scope>NUCLEOTIDE SEQUENCE [LARGE SCALE GENOMIC DNA]</scope>
    <source>
        <strain evidence="1 2">DSM 21769</strain>
    </source>
</reference>
<dbReference type="InterPro" id="IPR041492">
    <property type="entry name" value="HAD_2"/>
</dbReference>
<dbReference type="InterPro" id="IPR036412">
    <property type="entry name" value="HAD-like_sf"/>
</dbReference>
<dbReference type="Proteomes" id="UP000568839">
    <property type="component" value="Unassembled WGS sequence"/>
</dbReference>
<dbReference type="PRINTS" id="PR00413">
    <property type="entry name" value="HADHALOGNASE"/>
</dbReference>
<evidence type="ECO:0000313" key="1">
    <source>
        <dbReference type="EMBL" id="MBB6451125.1"/>
    </source>
</evidence>
<dbReference type="InterPro" id="IPR006439">
    <property type="entry name" value="HAD-SF_hydro_IA"/>
</dbReference>
<dbReference type="GO" id="GO:0005829">
    <property type="term" value="C:cytosol"/>
    <property type="evidence" value="ECO:0007669"/>
    <property type="project" value="TreeGrafter"/>
</dbReference>
<accession>A0A841Q0Y4</accession>
<dbReference type="PANTHER" id="PTHR43434:SF26">
    <property type="entry name" value="PYROPHOSPHATASE PPAX"/>
    <property type="match status" value="1"/>
</dbReference>
<dbReference type="SFLD" id="SFLDG01129">
    <property type="entry name" value="C1.5:_HAD__Beta-PGM__Phosphata"/>
    <property type="match status" value="1"/>
</dbReference>
<dbReference type="InterPro" id="IPR050155">
    <property type="entry name" value="HAD-like_hydrolase_sf"/>
</dbReference>
<organism evidence="1 2">
    <name type="scientific">Geomicrobium halophilum</name>
    <dbReference type="NCBI Taxonomy" id="549000"/>
    <lineage>
        <taxon>Bacteria</taxon>
        <taxon>Bacillati</taxon>
        <taxon>Bacillota</taxon>
        <taxon>Bacilli</taxon>
        <taxon>Bacillales</taxon>
        <taxon>Geomicrobium</taxon>
    </lineage>
</organism>
<keyword evidence="2" id="KW-1185">Reference proteome</keyword>
<protein>
    <submittedName>
        <fullName evidence="1">HAD superfamily hydrolase (TIGR01549 family)</fullName>
    </submittedName>
</protein>